<evidence type="ECO:0008006" key="4">
    <source>
        <dbReference type="Google" id="ProtNLM"/>
    </source>
</evidence>
<keyword evidence="3" id="KW-1185">Reference proteome</keyword>
<feature type="region of interest" description="Disordered" evidence="1">
    <location>
        <begin position="1"/>
        <end position="24"/>
    </location>
</feature>
<proteinExistence type="predicted"/>
<protein>
    <recommendedName>
        <fullName evidence="4">Helix-turn-helix domain-containing protein</fullName>
    </recommendedName>
</protein>
<reference evidence="2" key="1">
    <citation type="journal article" date="2021" name="Front. Microbiol.">
        <title>Comprehensive Comparative Genomics and Phenotyping of Methylobacterium Species.</title>
        <authorList>
            <person name="Alessa O."/>
            <person name="Ogura Y."/>
            <person name="Fujitani Y."/>
            <person name="Takami H."/>
            <person name="Hayashi T."/>
            <person name="Sahin N."/>
            <person name="Tani A."/>
        </authorList>
    </citation>
    <scope>NUCLEOTIDE SEQUENCE</scope>
    <source>
        <strain evidence="2">DSM 23674</strain>
    </source>
</reference>
<gene>
    <name evidence="2" type="ORF">EKPJFOCH_3862</name>
</gene>
<name>A0ABQ4TRQ8_9HYPH</name>
<evidence type="ECO:0000256" key="1">
    <source>
        <dbReference type="SAM" id="MobiDB-lite"/>
    </source>
</evidence>
<dbReference type="EMBL" id="BPRA01000021">
    <property type="protein sequence ID" value="GJE57348.1"/>
    <property type="molecule type" value="Genomic_DNA"/>
</dbReference>
<sequence>MQMQDTTTAPPRAPQARERHNEMPALLSRIREGKNVRVAALADAIGMSRGGLYGAIEAGDVEAVKIGRAVLVPARVAGRLLGIPDEPIAA</sequence>
<dbReference type="Proteomes" id="UP001055101">
    <property type="component" value="Unassembled WGS sequence"/>
</dbReference>
<evidence type="ECO:0000313" key="2">
    <source>
        <dbReference type="EMBL" id="GJE57348.1"/>
    </source>
</evidence>
<organism evidence="2 3">
    <name type="scientific">Methylobacterium thuringiense</name>
    <dbReference type="NCBI Taxonomy" id="1003091"/>
    <lineage>
        <taxon>Bacteria</taxon>
        <taxon>Pseudomonadati</taxon>
        <taxon>Pseudomonadota</taxon>
        <taxon>Alphaproteobacteria</taxon>
        <taxon>Hyphomicrobiales</taxon>
        <taxon>Methylobacteriaceae</taxon>
        <taxon>Methylobacterium</taxon>
    </lineage>
</organism>
<comment type="caution">
    <text evidence="2">The sequence shown here is derived from an EMBL/GenBank/DDBJ whole genome shotgun (WGS) entry which is preliminary data.</text>
</comment>
<evidence type="ECO:0000313" key="3">
    <source>
        <dbReference type="Proteomes" id="UP001055101"/>
    </source>
</evidence>
<reference evidence="2" key="2">
    <citation type="submission" date="2021-08" db="EMBL/GenBank/DDBJ databases">
        <authorList>
            <person name="Tani A."/>
            <person name="Ola A."/>
            <person name="Ogura Y."/>
            <person name="Katsura K."/>
            <person name="Hayashi T."/>
        </authorList>
    </citation>
    <scope>NUCLEOTIDE SEQUENCE</scope>
    <source>
        <strain evidence="2">DSM 23674</strain>
    </source>
</reference>
<accession>A0ABQ4TRQ8</accession>
<dbReference type="RefSeq" id="WP_238232692.1">
    <property type="nucleotide sequence ID" value="NZ_BPRA01000021.1"/>
</dbReference>